<gene>
    <name evidence="3" type="ORF">N7532_011495</name>
</gene>
<dbReference type="GO" id="GO:0005739">
    <property type="term" value="C:mitochondrion"/>
    <property type="evidence" value="ECO:0007669"/>
    <property type="project" value="TreeGrafter"/>
</dbReference>
<dbReference type="PANTHER" id="PTHR18968:SF13">
    <property type="entry name" value="ACETOLACTATE SYNTHASE CATALYTIC SUBUNIT, MITOCHONDRIAL"/>
    <property type="match status" value="1"/>
</dbReference>
<dbReference type="RefSeq" id="XP_056468974.1">
    <property type="nucleotide sequence ID" value="XM_056623986.1"/>
</dbReference>
<dbReference type="Gene3D" id="3.40.50.970">
    <property type="match status" value="2"/>
</dbReference>
<proteinExistence type="inferred from homology"/>
<dbReference type="CDD" id="cd07035">
    <property type="entry name" value="TPP_PYR_POX_like"/>
    <property type="match status" value="1"/>
</dbReference>
<dbReference type="Proteomes" id="UP001149074">
    <property type="component" value="Unassembled WGS sequence"/>
</dbReference>
<dbReference type="AlphaFoldDB" id="A0A9W9EIH9"/>
<evidence type="ECO:0000259" key="2">
    <source>
        <dbReference type="Pfam" id="PF02776"/>
    </source>
</evidence>
<dbReference type="SUPFAM" id="SSF52518">
    <property type="entry name" value="Thiamin diphosphate-binding fold (THDP-binding)"/>
    <property type="match status" value="1"/>
</dbReference>
<accession>A0A9W9EIH9</accession>
<organism evidence="3 4">
    <name type="scientific">Penicillium argentinense</name>
    <dbReference type="NCBI Taxonomy" id="1131581"/>
    <lineage>
        <taxon>Eukaryota</taxon>
        <taxon>Fungi</taxon>
        <taxon>Dikarya</taxon>
        <taxon>Ascomycota</taxon>
        <taxon>Pezizomycotina</taxon>
        <taxon>Eurotiomycetes</taxon>
        <taxon>Eurotiomycetidae</taxon>
        <taxon>Eurotiales</taxon>
        <taxon>Aspergillaceae</taxon>
        <taxon>Penicillium</taxon>
    </lineage>
</organism>
<sequence length="191" mass="20520">MAGVMRQRFGILAESSVIPSITEIWLLILVFYRHIGKTGGQIFHELMIRHDVHHIFGYPGGCVLPMFDAIYRAKDFGFTLPRHEQGGGHMAQGFARVTGNPGVLLVTSGPGATNLITPMVDALADGTPMVVFCGQESTEWNASARKTAELTQKMDEASEIATSGRQGPVLVELPLDVTAGILSTAPESAPM</sequence>
<evidence type="ECO:0000313" key="3">
    <source>
        <dbReference type="EMBL" id="KAJ5082452.1"/>
    </source>
</evidence>
<feature type="domain" description="Thiamine pyrophosphate enzyme N-terminal TPP-binding" evidence="2">
    <location>
        <begin position="38"/>
        <end position="147"/>
    </location>
</feature>
<dbReference type="EMBL" id="JAPQKI010000011">
    <property type="protein sequence ID" value="KAJ5082452.1"/>
    <property type="molecule type" value="Genomic_DNA"/>
</dbReference>
<reference evidence="3" key="1">
    <citation type="submission" date="2022-11" db="EMBL/GenBank/DDBJ databases">
        <authorList>
            <person name="Petersen C."/>
        </authorList>
    </citation>
    <scope>NUCLEOTIDE SEQUENCE</scope>
    <source>
        <strain evidence="3">IBT 30761</strain>
    </source>
</reference>
<protein>
    <recommendedName>
        <fullName evidence="2">Thiamine pyrophosphate enzyme N-terminal TPP-binding domain-containing protein</fullName>
    </recommendedName>
</protein>
<keyword evidence="4" id="KW-1185">Reference proteome</keyword>
<dbReference type="GeneID" id="81362965"/>
<reference evidence="3" key="2">
    <citation type="journal article" date="2023" name="IMA Fungus">
        <title>Comparative genomic study of the Penicillium genus elucidates a diverse pangenome and 15 lateral gene transfer events.</title>
        <authorList>
            <person name="Petersen C."/>
            <person name="Sorensen T."/>
            <person name="Nielsen M.R."/>
            <person name="Sondergaard T.E."/>
            <person name="Sorensen J.L."/>
            <person name="Fitzpatrick D.A."/>
            <person name="Frisvad J.C."/>
            <person name="Nielsen K.L."/>
        </authorList>
    </citation>
    <scope>NUCLEOTIDE SEQUENCE</scope>
    <source>
        <strain evidence="3">IBT 30761</strain>
    </source>
</reference>
<dbReference type="GO" id="GO:0030976">
    <property type="term" value="F:thiamine pyrophosphate binding"/>
    <property type="evidence" value="ECO:0007669"/>
    <property type="project" value="InterPro"/>
</dbReference>
<dbReference type="GO" id="GO:0003984">
    <property type="term" value="F:acetolactate synthase activity"/>
    <property type="evidence" value="ECO:0007669"/>
    <property type="project" value="TreeGrafter"/>
</dbReference>
<evidence type="ECO:0000313" key="4">
    <source>
        <dbReference type="Proteomes" id="UP001149074"/>
    </source>
</evidence>
<name>A0A9W9EIH9_9EURO</name>
<dbReference type="GO" id="GO:0005948">
    <property type="term" value="C:acetolactate synthase complex"/>
    <property type="evidence" value="ECO:0007669"/>
    <property type="project" value="TreeGrafter"/>
</dbReference>
<dbReference type="InterPro" id="IPR045229">
    <property type="entry name" value="TPP_enz"/>
</dbReference>
<evidence type="ECO:0000256" key="1">
    <source>
        <dbReference type="ARBA" id="ARBA00007812"/>
    </source>
</evidence>
<dbReference type="GO" id="GO:0009097">
    <property type="term" value="P:isoleucine biosynthetic process"/>
    <property type="evidence" value="ECO:0007669"/>
    <property type="project" value="TreeGrafter"/>
</dbReference>
<dbReference type="PANTHER" id="PTHR18968">
    <property type="entry name" value="THIAMINE PYROPHOSPHATE ENZYMES"/>
    <property type="match status" value="1"/>
</dbReference>
<dbReference type="Pfam" id="PF02776">
    <property type="entry name" value="TPP_enzyme_N"/>
    <property type="match status" value="1"/>
</dbReference>
<dbReference type="OrthoDB" id="16262at2759"/>
<comment type="similarity">
    <text evidence="1">Belongs to the TPP enzyme family.</text>
</comment>
<dbReference type="InterPro" id="IPR012001">
    <property type="entry name" value="Thiamin_PyroP_enz_TPP-bd_dom"/>
</dbReference>
<dbReference type="InterPro" id="IPR029061">
    <property type="entry name" value="THDP-binding"/>
</dbReference>
<comment type="caution">
    <text evidence="3">The sequence shown here is derived from an EMBL/GenBank/DDBJ whole genome shotgun (WGS) entry which is preliminary data.</text>
</comment>
<dbReference type="GO" id="GO:0050660">
    <property type="term" value="F:flavin adenine dinucleotide binding"/>
    <property type="evidence" value="ECO:0007669"/>
    <property type="project" value="TreeGrafter"/>
</dbReference>
<dbReference type="GO" id="GO:0009099">
    <property type="term" value="P:L-valine biosynthetic process"/>
    <property type="evidence" value="ECO:0007669"/>
    <property type="project" value="TreeGrafter"/>
</dbReference>